<dbReference type="GeneID" id="37068712"/>
<evidence type="ECO:0000313" key="1">
    <source>
        <dbReference type="EMBL" id="PWY86675.1"/>
    </source>
</evidence>
<keyword evidence="2" id="KW-1185">Reference proteome</keyword>
<proteinExistence type="predicted"/>
<dbReference type="AlphaFoldDB" id="A0A317WKT6"/>
<dbReference type="VEuPathDB" id="FungiDB:BO70DRAFT_394693"/>
<dbReference type="RefSeq" id="XP_025400907.1">
    <property type="nucleotide sequence ID" value="XM_025546475.1"/>
</dbReference>
<gene>
    <name evidence="1" type="ORF">BO70DRAFT_394693</name>
</gene>
<name>A0A317WKT6_9EURO</name>
<evidence type="ECO:0000313" key="2">
    <source>
        <dbReference type="Proteomes" id="UP000247233"/>
    </source>
</evidence>
<comment type="caution">
    <text evidence="1">The sequence shown here is derived from an EMBL/GenBank/DDBJ whole genome shotgun (WGS) entry which is preliminary data.</text>
</comment>
<sequence>MDFDKSLFDEVKHTTKVIFNDAEYEGFGTGKTTRGHQSFQLGHEFNIILKCSSQHPEIWR</sequence>
<accession>A0A317WKT6</accession>
<dbReference type="EMBL" id="MSFL01000007">
    <property type="protein sequence ID" value="PWY86675.1"/>
    <property type="molecule type" value="Genomic_DNA"/>
</dbReference>
<protein>
    <submittedName>
        <fullName evidence="1">Uncharacterized protein</fullName>
    </submittedName>
</protein>
<dbReference type="Proteomes" id="UP000247233">
    <property type="component" value="Unassembled WGS sequence"/>
</dbReference>
<reference evidence="1 2" key="1">
    <citation type="submission" date="2016-12" db="EMBL/GenBank/DDBJ databases">
        <title>The genomes of Aspergillus section Nigri reveals drivers in fungal speciation.</title>
        <authorList>
            <consortium name="DOE Joint Genome Institute"/>
            <person name="Vesth T.C."/>
            <person name="Nybo J."/>
            <person name="Theobald S."/>
            <person name="Brandl J."/>
            <person name="Frisvad J.C."/>
            <person name="Nielsen K.F."/>
            <person name="Lyhne E.K."/>
            <person name="Kogle M.E."/>
            <person name="Kuo A."/>
            <person name="Riley R."/>
            <person name="Clum A."/>
            <person name="Nolan M."/>
            <person name="Lipzen A."/>
            <person name="Salamov A."/>
            <person name="Henrissat B."/>
            <person name="Wiebenga A."/>
            <person name="De Vries R.P."/>
            <person name="Grigoriev I.V."/>
            <person name="Mortensen U.H."/>
            <person name="Andersen M.R."/>
            <person name="Baker S.E."/>
        </authorList>
    </citation>
    <scope>NUCLEOTIDE SEQUENCE [LARGE SCALE GENOMIC DNA]</scope>
    <source>
        <strain evidence="1 2">CBS 117.55</strain>
    </source>
</reference>
<dbReference type="OrthoDB" id="5284590at2759"/>
<organism evidence="1 2">
    <name type="scientific">Aspergillus heteromorphus CBS 117.55</name>
    <dbReference type="NCBI Taxonomy" id="1448321"/>
    <lineage>
        <taxon>Eukaryota</taxon>
        <taxon>Fungi</taxon>
        <taxon>Dikarya</taxon>
        <taxon>Ascomycota</taxon>
        <taxon>Pezizomycotina</taxon>
        <taxon>Eurotiomycetes</taxon>
        <taxon>Eurotiomycetidae</taxon>
        <taxon>Eurotiales</taxon>
        <taxon>Aspergillaceae</taxon>
        <taxon>Aspergillus</taxon>
        <taxon>Aspergillus subgen. Circumdati</taxon>
    </lineage>
</organism>